<dbReference type="PANTHER" id="PTHR31817">
    <property type="match status" value="1"/>
</dbReference>
<comment type="caution">
    <text evidence="6">The sequence shown here is derived from an EMBL/GenBank/DDBJ whole genome shotgun (WGS) entry which is preliminary data.</text>
</comment>
<dbReference type="EMBL" id="BEZZ01000922">
    <property type="protein sequence ID" value="GCC36984.1"/>
    <property type="molecule type" value="Genomic_DNA"/>
</dbReference>
<feature type="compositionally biased region" description="Basic residues" evidence="5">
    <location>
        <begin position="85"/>
        <end position="96"/>
    </location>
</feature>
<feature type="region of interest" description="Disordered" evidence="5">
    <location>
        <begin position="82"/>
        <end position="126"/>
    </location>
</feature>
<evidence type="ECO:0000256" key="4">
    <source>
        <dbReference type="ARBA" id="ARBA00023049"/>
    </source>
</evidence>
<dbReference type="GO" id="GO:0006508">
    <property type="term" value="P:proteolysis"/>
    <property type="evidence" value="ECO:0007669"/>
    <property type="project" value="UniProtKB-KW"/>
</dbReference>
<evidence type="ECO:0000256" key="5">
    <source>
        <dbReference type="SAM" id="MobiDB-lite"/>
    </source>
</evidence>
<dbReference type="Pfam" id="PF08014">
    <property type="entry name" value="MATCAP"/>
    <property type="match status" value="1"/>
</dbReference>
<dbReference type="PANTHER" id="PTHR31817:SF1">
    <property type="entry name" value="MICROTUBULE-ASSOCIATED TYROSINE CARBOXYPEPTIDASE 1"/>
    <property type="match status" value="1"/>
</dbReference>
<comment type="cofactor">
    <cofactor evidence="1">
        <name>Zn(2+)</name>
        <dbReference type="ChEBI" id="CHEBI:29105"/>
    </cofactor>
</comment>
<keyword evidence="2" id="KW-0645">Protease</keyword>
<dbReference type="SMART" id="SM01154">
    <property type="entry name" value="DUF1704"/>
    <property type="match status" value="1"/>
</dbReference>
<keyword evidence="3" id="KW-0378">Hydrolase</keyword>
<dbReference type="OMA" id="RILQPPW"/>
<organism evidence="6 7">
    <name type="scientific">Chiloscyllium punctatum</name>
    <name type="common">Brownbanded bambooshark</name>
    <name type="synonym">Hemiscyllium punctatum</name>
    <dbReference type="NCBI Taxonomy" id="137246"/>
    <lineage>
        <taxon>Eukaryota</taxon>
        <taxon>Metazoa</taxon>
        <taxon>Chordata</taxon>
        <taxon>Craniata</taxon>
        <taxon>Vertebrata</taxon>
        <taxon>Chondrichthyes</taxon>
        <taxon>Elasmobranchii</taxon>
        <taxon>Galeomorphii</taxon>
        <taxon>Galeoidea</taxon>
        <taxon>Orectolobiformes</taxon>
        <taxon>Hemiscylliidae</taxon>
        <taxon>Chiloscyllium</taxon>
    </lineage>
</organism>
<keyword evidence="7" id="KW-1185">Reference proteome</keyword>
<dbReference type="GO" id="GO:0008237">
    <property type="term" value="F:metallopeptidase activity"/>
    <property type="evidence" value="ECO:0007669"/>
    <property type="project" value="UniProtKB-KW"/>
</dbReference>
<reference evidence="6 7" key="1">
    <citation type="journal article" date="2018" name="Nat. Ecol. Evol.">
        <title>Shark genomes provide insights into elasmobranch evolution and the origin of vertebrates.</title>
        <authorList>
            <person name="Hara Y"/>
            <person name="Yamaguchi K"/>
            <person name="Onimaru K"/>
            <person name="Kadota M"/>
            <person name="Koyanagi M"/>
            <person name="Keeley SD"/>
            <person name="Tatsumi K"/>
            <person name="Tanaka K"/>
            <person name="Motone F"/>
            <person name="Kageyama Y"/>
            <person name="Nozu R"/>
            <person name="Adachi N"/>
            <person name="Nishimura O"/>
            <person name="Nakagawa R"/>
            <person name="Tanegashima C"/>
            <person name="Kiyatake I"/>
            <person name="Matsumoto R"/>
            <person name="Murakumo K"/>
            <person name="Nishida K"/>
            <person name="Terakita A"/>
            <person name="Kuratani S"/>
            <person name="Sato K"/>
            <person name="Hyodo S Kuraku.S."/>
        </authorList>
    </citation>
    <scope>NUCLEOTIDE SEQUENCE [LARGE SCALE GENOMIC DNA]</scope>
</reference>
<evidence type="ECO:0000313" key="7">
    <source>
        <dbReference type="Proteomes" id="UP000287033"/>
    </source>
</evidence>
<dbReference type="InterPro" id="IPR012548">
    <property type="entry name" value="MATCAP"/>
</dbReference>
<evidence type="ECO:0000256" key="3">
    <source>
        <dbReference type="ARBA" id="ARBA00022801"/>
    </source>
</evidence>
<sequence>MEGIVENSASCFLCTEDKSCKWKVFKPRLSPPREALSVYVFLEGARFYNGCHRGRSLKFHFPKYCLLASAMVLDPTAQALAGPQKNKRAGPAKVLKKAAERKSSEKNGVCSQSSPAAPQAEGPLRTASQTTGSLTCSLKVNRALGAGSCLVGNGHCSWMRRSESSYSVNSMGSDCPRTRIRNATSLPHIARYSAREPPPVKSPCLLVALRPINVDKEKELFFQSNYTYNPQFEYCEPLSSSIMSKYSVASDRFIEQAVRIMKSVVKMYGSYENFEVATGGAMLSKSKIWTCIRSYMRKEGCSGEVVVRLSEDLLSQAVMMVENCRPTLTINLAGARQYWLEGMLRHEIGTHYIRGVNNSHQPWHSAAGRKLYGLKPANPTEEGLASLNSVLYRKYPFLWRAALLYYTVFQASRMPFCQLFEDIAKFVEDPNTRWEYCVRAKRGQMDTSQPGCFSKDQVYLDGVLLLLRYRKTIDFKMLAALGKVSFEDVEHLKKCAILQNTRIPHFMRDQARYLDQLHHITAVNGLTDEELLRLIPK</sequence>
<evidence type="ECO:0000256" key="2">
    <source>
        <dbReference type="ARBA" id="ARBA00022670"/>
    </source>
</evidence>
<accession>A0A401T2Z7</accession>
<evidence type="ECO:0000256" key="1">
    <source>
        <dbReference type="ARBA" id="ARBA00001947"/>
    </source>
</evidence>
<dbReference type="AlphaFoldDB" id="A0A401T2Z7"/>
<evidence type="ECO:0008006" key="8">
    <source>
        <dbReference type="Google" id="ProtNLM"/>
    </source>
</evidence>
<name>A0A401T2Z7_CHIPU</name>
<protein>
    <recommendedName>
        <fullName evidence="8">KIAA0895</fullName>
    </recommendedName>
</protein>
<gene>
    <name evidence="6" type="ORF">chiPu_0015484</name>
</gene>
<keyword evidence="4" id="KW-0482">Metalloprotease</keyword>
<evidence type="ECO:0000313" key="6">
    <source>
        <dbReference type="EMBL" id="GCC36984.1"/>
    </source>
</evidence>
<dbReference type="OrthoDB" id="449345at2759"/>
<proteinExistence type="predicted"/>
<dbReference type="Proteomes" id="UP000287033">
    <property type="component" value="Unassembled WGS sequence"/>
</dbReference>